<dbReference type="EMBL" id="BAFH01000004">
    <property type="protein sequence ID" value="GAB64293.1"/>
    <property type="molecule type" value="Genomic_DNA"/>
</dbReference>
<dbReference type="OrthoDB" id="280751at2"/>
<dbReference type="InterPro" id="IPR011990">
    <property type="entry name" value="TPR-like_helical_dom_sf"/>
</dbReference>
<evidence type="ECO:0000313" key="5">
    <source>
        <dbReference type="Proteomes" id="UP000002985"/>
    </source>
</evidence>
<comment type="caution">
    <text evidence="4">The sequence shown here is derived from an EMBL/GenBank/DDBJ whole genome shotgun (WGS) entry which is preliminary data.</text>
</comment>
<dbReference type="STRING" id="247490.KSU1_D0984"/>
<dbReference type="Proteomes" id="UP000002985">
    <property type="component" value="Unassembled WGS sequence"/>
</dbReference>
<dbReference type="SUPFAM" id="SSF48452">
    <property type="entry name" value="TPR-like"/>
    <property type="match status" value="1"/>
</dbReference>
<protein>
    <submittedName>
        <fullName evidence="4">Uncharacterized protein</fullName>
    </submittedName>
</protein>
<dbReference type="SUPFAM" id="SSF103657">
    <property type="entry name" value="BAR/IMD domain-like"/>
    <property type="match status" value="1"/>
</dbReference>
<organism evidence="4 5">
    <name type="scientific">Candidatus Jettenia caeni</name>
    <dbReference type="NCBI Taxonomy" id="247490"/>
    <lineage>
        <taxon>Bacteria</taxon>
        <taxon>Pseudomonadati</taxon>
        <taxon>Planctomycetota</taxon>
        <taxon>Candidatus Brocadiia</taxon>
        <taxon>Candidatus Brocadiales</taxon>
        <taxon>Candidatus Brocadiaceae</taxon>
        <taxon>Candidatus Jettenia</taxon>
    </lineage>
</organism>
<evidence type="ECO:0000256" key="1">
    <source>
        <dbReference type="PROSITE-ProRule" id="PRU00339"/>
    </source>
</evidence>
<dbReference type="SMART" id="SM00028">
    <property type="entry name" value="TPR"/>
    <property type="match status" value="1"/>
</dbReference>
<feature type="coiled-coil region" evidence="2">
    <location>
        <begin position="106"/>
        <end position="154"/>
    </location>
</feature>
<reference evidence="4 5" key="1">
    <citation type="journal article" date="2012" name="FEBS Lett.">
        <title>Anammox organism KSU-1 expresses a NirK-type copper-containing nitrite reductase instead of a NirS-type with cytochrome cd1.</title>
        <authorList>
            <person name="Hira D."/>
            <person name="Toh H."/>
            <person name="Migita C.T."/>
            <person name="Okubo H."/>
            <person name="Nishiyama T."/>
            <person name="Hattori M."/>
            <person name="Furukawa K."/>
            <person name="Fujii T."/>
        </authorList>
    </citation>
    <scope>NUCLEOTIDE SEQUENCE [LARGE SCALE GENOMIC DNA]</scope>
</reference>
<accession>I3IRE8</accession>
<evidence type="ECO:0000313" key="4">
    <source>
        <dbReference type="EMBL" id="GAB64293.1"/>
    </source>
</evidence>
<proteinExistence type="predicted"/>
<dbReference type="InterPro" id="IPR019734">
    <property type="entry name" value="TPR_rpt"/>
</dbReference>
<feature type="repeat" description="TPR" evidence="1">
    <location>
        <begin position="197"/>
        <end position="230"/>
    </location>
</feature>
<dbReference type="InterPro" id="IPR027267">
    <property type="entry name" value="AH/BAR_dom_sf"/>
</dbReference>
<keyword evidence="5" id="KW-1185">Reference proteome</keyword>
<dbReference type="AlphaFoldDB" id="I3IRE8"/>
<evidence type="ECO:0000256" key="3">
    <source>
        <dbReference type="SAM" id="MobiDB-lite"/>
    </source>
</evidence>
<feature type="region of interest" description="Disordered" evidence="3">
    <location>
        <begin position="160"/>
        <end position="189"/>
    </location>
</feature>
<name>I3IRE8_9BACT</name>
<gene>
    <name evidence="4" type="ORF">KSU1_D0984</name>
</gene>
<feature type="compositionally biased region" description="Polar residues" evidence="3">
    <location>
        <begin position="160"/>
        <end position="171"/>
    </location>
</feature>
<dbReference type="Gene3D" id="1.20.5.1070">
    <property type="entry name" value="Head and neck region of the ectodomain of NDV fusion glycoprotein"/>
    <property type="match status" value="1"/>
</dbReference>
<dbReference type="PROSITE" id="PS51257">
    <property type="entry name" value="PROKAR_LIPOPROTEIN"/>
    <property type="match status" value="1"/>
</dbReference>
<keyword evidence="2" id="KW-0175">Coiled coil</keyword>
<sequence length="250" mass="28442">MKKVDFLTFLILLGLSSFMGCAGFSKKTIEIQKNHAERLESIDKKIQEHEQVFSNLNSSDKNLEKRIEEVLRKVAHAEANYLQIHSMLKALDSKVETENTSMKNAISEAQKNISNFEKILSIIQEEKNDLQNQIVTLQSQISHITTEIEEHNKQSVSLFPSLTEQGGTPNEKQTDEEKSKGNNITGSLVTQQEKEALQDLLDKALALYRNENYEESLNTWEKALAIDPENLEAKLNIEIVKEKIKSLSKN</sequence>
<dbReference type="eggNOG" id="ENOG502ZH3E">
    <property type="taxonomic scope" value="Bacteria"/>
</dbReference>
<dbReference type="Gene3D" id="1.25.40.10">
    <property type="entry name" value="Tetratricopeptide repeat domain"/>
    <property type="match status" value="1"/>
</dbReference>
<dbReference type="PROSITE" id="PS50005">
    <property type="entry name" value="TPR"/>
    <property type="match status" value="1"/>
</dbReference>
<feature type="coiled-coil region" evidence="2">
    <location>
        <begin position="32"/>
        <end position="80"/>
    </location>
</feature>
<keyword evidence="1" id="KW-0802">TPR repeat</keyword>
<evidence type="ECO:0000256" key="2">
    <source>
        <dbReference type="SAM" id="Coils"/>
    </source>
</evidence>